<dbReference type="SUPFAM" id="SSF90123">
    <property type="entry name" value="ABC transporter transmembrane region"/>
    <property type="match status" value="1"/>
</dbReference>
<evidence type="ECO:0000256" key="1">
    <source>
        <dbReference type="ARBA" id="ARBA00004651"/>
    </source>
</evidence>
<evidence type="ECO:0000256" key="3">
    <source>
        <dbReference type="ARBA" id="ARBA00022989"/>
    </source>
</evidence>
<dbReference type="Gene3D" id="1.20.1560.10">
    <property type="entry name" value="ABC transporter type 1, transmembrane domain"/>
    <property type="match status" value="1"/>
</dbReference>
<dbReference type="InterPro" id="IPR036640">
    <property type="entry name" value="ABC1_TM_sf"/>
</dbReference>
<keyword evidence="2 5" id="KW-0812">Transmembrane</keyword>
<dbReference type="HOGENOM" id="CLU_2083835_0_0_12"/>
<dbReference type="GO" id="GO:0140359">
    <property type="term" value="F:ABC-type transporter activity"/>
    <property type="evidence" value="ECO:0007669"/>
    <property type="project" value="InterPro"/>
</dbReference>
<dbReference type="PROSITE" id="PS50929">
    <property type="entry name" value="ABC_TM1F"/>
    <property type="match status" value="1"/>
</dbReference>
<dbReference type="PATRIC" id="fig|999437.3.peg.2175"/>
<sequence>MQNSKCDFLNFSTLISHKTAYLTLKDIRCAVCDKFIRVPMGYFDKNSSEKLKTIMTDRIEDVEKTPAHLLPEMTANLIIPAAMIIWLSIINIKLTGIIMLWIINGIYKGLEIFNEFN</sequence>
<evidence type="ECO:0000313" key="7">
    <source>
        <dbReference type="EMBL" id="EMB21772.1"/>
    </source>
</evidence>
<accession>M2B9S5</accession>
<proteinExistence type="predicted"/>
<protein>
    <recommendedName>
        <fullName evidence="6">ABC transmembrane type-1 domain-containing protein</fullName>
    </recommendedName>
</protein>
<evidence type="ECO:0000259" key="6">
    <source>
        <dbReference type="PROSITE" id="PS50929"/>
    </source>
</evidence>
<name>M2B9S5_TREDN</name>
<dbReference type="RefSeq" id="WP_010697106.1">
    <property type="nucleotide sequence ID" value="NZ_KB442454.1"/>
</dbReference>
<dbReference type="InterPro" id="IPR011527">
    <property type="entry name" value="ABC1_TM_dom"/>
</dbReference>
<dbReference type="GO" id="GO:0005886">
    <property type="term" value="C:plasma membrane"/>
    <property type="evidence" value="ECO:0007669"/>
    <property type="project" value="UniProtKB-SubCell"/>
</dbReference>
<feature type="transmembrane region" description="Helical" evidence="5">
    <location>
        <begin position="77"/>
        <end position="103"/>
    </location>
</feature>
<evidence type="ECO:0000256" key="4">
    <source>
        <dbReference type="ARBA" id="ARBA00023136"/>
    </source>
</evidence>
<feature type="domain" description="ABC transmembrane type-1" evidence="6">
    <location>
        <begin position="8"/>
        <end position="103"/>
    </location>
</feature>
<evidence type="ECO:0000256" key="5">
    <source>
        <dbReference type="SAM" id="Phobius"/>
    </source>
</evidence>
<comment type="caution">
    <text evidence="7">The sequence shown here is derived from an EMBL/GenBank/DDBJ whole genome shotgun (WGS) entry which is preliminary data.</text>
</comment>
<keyword evidence="4 5" id="KW-0472">Membrane</keyword>
<dbReference type="AlphaFoldDB" id="M2B9S5"/>
<comment type="subcellular location">
    <subcellularLocation>
        <location evidence="1">Cell membrane</location>
        <topology evidence="1">Multi-pass membrane protein</topology>
    </subcellularLocation>
</comment>
<organism evidence="7 8">
    <name type="scientific">Treponema denticola SP33</name>
    <dbReference type="NCBI Taxonomy" id="999437"/>
    <lineage>
        <taxon>Bacteria</taxon>
        <taxon>Pseudomonadati</taxon>
        <taxon>Spirochaetota</taxon>
        <taxon>Spirochaetia</taxon>
        <taxon>Spirochaetales</taxon>
        <taxon>Treponemataceae</taxon>
        <taxon>Treponema</taxon>
    </lineage>
</organism>
<reference evidence="7 8" key="1">
    <citation type="submission" date="2012-01" db="EMBL/GenBank/DDBJ databases">
        <title>The Genome Sequence of Treponema denticola SP33.</title>
        <authorList>
            <consortium name="The Broad Institute Genome Sequencing Platform"/>
            <person name="Earl A."/>
            <person name="Ward D."/>
            <person name="Feldgarden M."/>
            <person name="Gevers D."/>
            <person name="Blanton J.M."/>
            <person name="Fenno C.J."/>
            <person name="Baranova O.V."/>
            <person name="Mathney J."/>
            <person name="Dewhirst F.E."/>
            <person name="Izard J."/>
            <person name="Young S.K."/>
            <person name="Zeng Q."/>
            <person name="Gargeya S."/>
            <person name="Fitzgerald M."/>
            <person name="Haas B."/>
            <person name="Abouelleil A."/>
            <person name="Alvarado L."/>
            <person name="Arachchi H.M."/>
            <person name="Berlin A."/>
            <person name="Chapman S.B."/>
            <person name="Gearin G."/>
            <person name="Goldberg J."/>
            <person name="Griggs A."/>
            <person name="Gujja S."/>
            <person name="Hansen M."/>
            <person name="Heiman D."/>
            <person name="Howarth C."/>
            <person name="Larimer J."/>
            <person name="Lui A."/>
            <person name="MacDonald P.J.P."/>
            <person name="McCowen C."/>
            <person name="Montmayeur A."/>
            <person name="Murphy C."/>
            <person name="Neiman D."/>
            <person name="Pearson M."/>
            <person name="Priest M."/>
            <person name="Roberts A."/>
            <person name="Saif S."/>
            <person name="Shea T."/>
            <person name="Sisk P."/>
            <person name="Stolte C."/>
            <person name="Sykes S."/>
            <person name="Wortman J."/>
            <person name="Nusbaum C."/>
            <person name="Birren B."/>
        </authorList>
    </citation>
    <scope>NUCLEOTIDE SEQUENCE [LARGE SCALE GENOMIC DNA]</scope>
    <source>
        <strain evidence="7 8">SP33</strain>
    </source>
</reference>
<evidence type="ECO:0000256" key="2">
    <source>
        <dbReference type="ARBA" id="ARBA00022692"/>
    </source>
</evidence>
<dbReference type="Proteomes" id="UP000016183">
    <property type="component" value="Unassembled WGS sequence"/>
</dbReference>
<dbReference type="Pfam" id="PF00664">
    <property type="entry name" value="ABC_membrane"/>
    <property type="match status" value="1"/>
</dbReference>
<dbReference type="GO" id="GO:0005524">
    <property type="term" value="F:ATP binding"/>
    <property type="evidence" value="ECO:0007669"/>
    <property type="project" value="InterPro"/>
</dbReference>
<gene>
    <name evidence="7" type="ORF">HMPREF9733_02109</name>
</gene>
<evidence type="ECO:0000313" key="8">
    <source>
        <dbReference type="Proteomes" id="UP000016183"/>
    </source>
</evidence>
<keyword evidence="3 5" id="KW-1133">Transmembrane helix</keyword>
<dbReference type="EMBL" id="AGDZ01000028">
    <property type="protein sequence ID" value="EMB21772.1"/>
    <property type="molecule type" value="Genomic_DNA"/>
</dbReference>